<accession>A0A6J7XN93</accession>
<proteinExistence type="predicted"/>
<feature type="region of interest" description="Disordered" evidence="1">
    <location>
        <begin position="125"/>
        <end position="161"/>
    </location>
</feature>
<evidence type="ECO:0000313" key="2">
    <source>
        <dbReference type="EMBL" id="CAB5238794.1"/>
    </source>
</evidence>
<feature type="compositionally biased region" description="Acidic residues" evidence="1">
    <location>
        <begin position="127"/>
        <end position="147"/>
    </location>
</feature>
<gene>
    <name evidence="2" type="ORF">UFOVP751_36</name>
</gene>
<sequence length="161" mass="17877">MAEMMGKDGEEMSCPMATQDITLNLKNRGKAIDSANYGPENPNRPNSGYWREIASQWDVTPAEAKMSRCGNCAAFNRQPEMIQCIAQGIGPEGDPWATIKAGDLGYCEIFDFKCAASRTCSAWIAKEEDEEGEEEGEEYEEGEEEYEGQVNAQMDGEDYES</sequence>
<protein>
    <submittedName>
        <fullName evidence="2">Uncharacterized protein</fullName>
    </submittedName>
</protein>
<reference evidence="2" key="1">
    <citation type="submission" date="2020-05" db="EMBL/GenBank/DDBJ databases">
        <authorList>
            <person name="Chiriac C."/>
            <person name="Salcher M."/>
            <person name="Ghai R."/>
            <person name="Kavagutti S V."/>
        </authorList>
    </citation>
    <scope>NUCLEOTIDE SEQUENCE</scope>
</reference>
<dbReference type="EMBL" id="LR798465">
    <property type="protein sequence ID" value="CAB5238794.1"/>
    <property type="molecule type" value="Genomic_DNA"/>
</dbReference>
<organism evidence="2">
    <name type="scientific">uncultured Caudovirales phage</name>
    <dbReference type="NCBI Taxonomy" id="2100421"/>
    <lineage>
        <taxon>Viruses</taxon>
        <taxon>Duplodnaviria</taxon>
        <taxon>Heunggongvirae</taxon>
        <taxon>Uroviricota</taxon>
        <taxon>Caudoviricetes</taxon>
        <taxon>Peduoviridae</taxon>
        <taxon>Maltschvirus</taxon>
        <taxon>Maltschvirus maltsch</taxon>
    </lineage>
</organism>
<name>A0A6J7XN93_9CAUD</name>
<evidence type="ECO:0000256" key="1">
    <source>
        <dbReference type="SAM" id="MobiDB-lite"/>
    </source>
</evidence>